<comment type="similarity">
    <text evidence="6">Belongs to the sodium:neurotransmitter symporter (SNF) (TC 2.A.22) family.</text>
</comment>
<keyword evidence="9" id="KW-1185">Reference proteome</keyword>
<dbReference type="Proteomes" id="UP000199230">
    <property type="component" value="Unassembled WGS sequence"/>
</dbReference>
<dbReference type="RefSeq" id="WP_093311975.1">
    <property type="nucleotide sequence ID" value="NZ_FNPV01000003.1"/>
</dbReference>
<feature type="transmembrane region" description="Helical" evidence="7">
    <location>
        <begin position="175"/>
        <end position="199"/>
    </location>
</feature>
<keyword evidence="3 6" id="KW-0812">Transmembrane</keyword>
<dbReference type="InterPro" id="IPR000175">
    <property type="entry name" value="Na/ntran_symport"/>
</dbReference>
<dbReference type="OrthoDB" id="9762833at2"/>
<feature type="transmembrane region" description="Helical" evidence="7">
    <location>
        <begin position="43"/>
        <end position="64"/>
    </location>
</feature>
<keyword evidence="5 7" id="KW-0472">Membrane</keyword>
<dbReference type="AlphaFoldDB" id="A0A1H3LI04"/>
<dbReference type="EMBL" id="FNPV01000003">
    <property type="protein sequence ID" value="SDY64023.1"/>
    <property type="molecule type" value="Genomic_DNA"/>
</dbReference>
<feature type="transmembrane region" description="Helical" evidence="7">
    <location>
        <begin position="85"/>
        <end position="113"/>
    </location>
</feature>
<dbReference type="InterPro" id="IPR037272">
    <property type="entry name" value="SNS_sf"/>
</dbReference>
<dbReference type="CDD" id="cd10336">
    <property type="entry name" value="SLC6sbd_Tyt1-Like"/>
    <property type="match status" value="1"/>
</dbReference>
<accession>A0A1H3LI04</accession>
<gene>
    <name evidence="8" type="ORF">SAMN05192546_103231</name>
</gene>
<keyword evidence="2 6" id="KW-0813">Transport</keyword>
<evidence type="ECO:0000313" key="8">
    <source>
        <dbReference type="EMBL" id="SDY64023.1"/>
    </source>
</evidence>
<dbReference type="STRING" id="159292.SAMN05192546_103231"/>
<feature type="transmembrane region" description="Helical" evidence="7">
    <location>
        <begin position="12"/>
        <end position="31"/>
    </location>
</feature>
<dbReference type="PRINTS" id="PR00176">
    <property type="entry name" value="NANEUSMPORT"/>
</dbReference>
<organism evidence="8 9">
    <name type="scientific">Tindallia californiensis</name>
    <dbReference type="NCBI Taxonomy" id="159292"/>
    <lineage>
        <taxon>Bacteria</taxon>
        <taxon>Bacillati</taxon>
        <taxon>Bacillota</taxon>
        <taxon>Clostridia</taxon>
        <taxon>Peptostreptococcales</taxon>
        <taxon>Tindalliaceae</taxon>
        <taxon>Tindallia</taxon>
    </lineage>
</organism>
<keyword evidence="6" id="KW-0769">Symport</keyword>
<dbReference type="GO" id="GO:0015293">
    <property type="term" value="F:symporter activity"/>
    <property type="evidence" value="ECO:0007669"/>
    <property type="project" value="UniProtKB-KW"/>
</dbReference>
<evidence type="ECO:0000256" key="3">
    <source>
        <dbReference type="ARBA" id="ARBA00022692"/>
    </source>
</evidence>
<dbReference type="GO" id="GO:0016020">
    <property type="term" value="C:membrane"/>
    <property type="evidence" value="ECO:0007669"/>
    <property type="project" value="UniProtKB-SubCell"/>
</dbReference>
<proteinExistence type="inferred from homology"/>
<dbReference type="PANTHER" id="PTHR42948:SF1">
    <property type="entry name" value="TRANSPORTER"/>
    <property type="match status" value="1"/>
</dbReference>
<protein>
    <recommendedName>
        <fullName evidence="6">Transporter</fullName>
    </recommendedName>
</protein>
<dbReference type="Pfam" id="PF00209">
    <property type="entry name" value="SNF"/>
    <property type="match status" value="2"/>
</dbReference>
<dbReference type="SUPFAM" id="SSF161070">
    <property type="entry name" value="SNF-like"/>
    <property type="match status" value="1"/>
</dbReference>
<feature type="transmembrane region" description="Helical" evidence="7">
    <location>
        <begin position="381"/>
        <end position="398"/>
    </location>
</feature>
<dbReference type="PROSITE" id="PS00610">
    <property type="entry name" value="NA_NEUROTRAN_SYMP_1"/>
    <property type="match status" value="1"/>
</dbReference>
<evidence type="ECO:0000256" key="6">
    <source>
        <dbReference type="RuleBase" id="RU003732"/>
    </source>
</evidence>
<name>A0A1H3LI04_9FIRM</name>
<evidence type="ECO:0000313" key="9">
    <source>
        <dbReference type="Proteomes" id="UP000199230"/>
    </source>
</evidence>
<feature type="transmembrane region" description="Helical" evidence="7">
    <location>
        <begin position="277"/>
        <end position="296"/>
    </location>
</feature>
<feature type="transmembrane region" description="Helical" evidence="7">
    <location>
        <begin position="448"/>
        <end position="465"/>
    </location>
</feature>
<dbReference type="InterPro" id="IPR047218">
    <property type="entry name" value="YocR/YhdH-like"/>
</dbReference>
<evidence type="ECO:0000256" key="2">
    <source>
        <dbReference type="ARBA" id="ARBA00022448"/>
    </source>
</evidence>
<keyword evidence="4 7" id="KW-1133">Transmembrane helix</keyword>
<feature type="transmembrane region" description="Helical" evidence="7">
    <location>
        <begin position="141"/>
        <end position="163"/>
    </location>
</feature>
<feature type="transmembrane region" description="Helical" evidence="7">
    <location>
        <begin position="247"/>
        <end position="271"/>
    </location>
</feature>
<evidence type="ECO:0000256" key="7">
    <source>
        <dbReference type="SAM" id="Phobius"/>
    </source>
</evidence>
<evidence type="ECO:0000256" key="4">
    <source>
        <dbReference type="ARBA" id="ARBA00022989"/>
    </source>
</evidence>
<evidence type="ECO:0000256" key="1">
    <source>
        <dbReference type="ARBA" id="ARBA00004141"/>
    </source>
</evidence>
<sequence>MKQRENWGSRIGFIMAAAGSAVGLGNIWRFPYMAGDNGGGAFILIYLGFVFVIGLSVMIAEFAIGRRTGLAAVGAYKSYSDRWTFAGVIGVLSAFFIMGFYPVVGGWSLAYVFKSLTGLMSDAGAIGDAFGGFIGNPVEPLGWMLVFLVFNILIVAKGIAGGIEKAARILMPTLLVLLAFLTLRSVTLPGASAGLEFIFKPDFSEVSGQTLLAALGQAFFSLSLGMGCMITYGSYLSKKETLPNNALIVTALDVGVAILAGVAIFPALFSFGMEPTAGPGLVFVVVPIIFAEMGAIGPLFGAVFFIALTVAALTSSVSLLEVVVAYLIDQRGMERKKSVYSAGGIMIVTGILSSLSLGVMSGVTIFGVGFFDFFDILTDKIFLAIGGMLLAIFAGWVVKKEDLYDELTNSGEKEFGLFNIWYNLIKYVIPIAVAVVAVMGITDIEQTGLMIFGLAIIAILAIFSPKLS</sequence>
<dbReference type="NCBIfam" id="NF037979">
    <property type="entry name" value="Na_transp"/>
    <property type="match status" value="1"/>
</dbReference>
<reference evidence="8 9" key="1">
    <citation type="submission" date="2016-10" db="EMBL/GenBank/DDBJ databases">
        <authorList>
            <person name="de Groot N.N."/>
        </authorList>
    </citation>
    <scope>NUCLEOTIDE SEQUENCE [LARGE SCALE GENOMIC DNA]</scope>
    <source>
        <strain evidence="8 9">APO</strain>
    </source>
</reference>
<dbReference type="PROSITE" id="PS50267">
    <property type="entry name" value="NA_NEUROTRAN_SYMP_3"/>
    <property type="match status" value="1"/>
</dbReference>
<feature type="transmembrane region" description="Helical" evidence="7">
    <location>
        <begin position="418"/>
        <end position="441"/>
    </location>
</feature>
<feature type="transmembrane region" description="Helical" evidence="7">
    <location>
        <begin position="340"/>
        <end position="369"/>
    </location>
</feature>
<dbReference type="PANTHER" id="PTHR42948">
    <property type="entry name" value="TRANSPORTER"/>
    <property type="match status" value="1"/>
</dbReference>
<evidence type="ECO:0000256" key="5">
    <source>
        <dbReference type="ARBA" id="ARBA00023136"/>
    </source>
</evidence>
<feature type="transmembrane region" description="Helical" evidence="7">
    <location>
        <begin position="211"/>
        <end position="235"/>
    </location>
</feature>
<comment type="subcellular location">
    <subcellularLocation>
        <location evidence="1">Membrane</location>
        <topology evidence="1">Multi-pass membrane protein</topology>
    </subcellularLocation>
</comment>